<dbReference type="InterPro" id="IPR006553">
    <property type="entry name" value="Leu-rich_rpt_Cys-con_subtyp"/>
</dbReference>
<dbReference type="Pfam" id="PF25372">
    <property type="entry name" value="DUF7885"/>
    <property type="match status" value="1"/>
</dbReference>
<dbReference type="GO" id="GO:0019005">
    <property type="term" value="C:SCF ubiquitin ligase complex"/>
    <property type="evidence" value="ECO:0007669"/>
    <property type="project" value="TreeGrafter"/>
</dbReference>
<organism evidence="2">
    <name type="scientific">Hemiselmis tepida</name>
    <dbReference type="NCBI Taxonomy" id="464990"/>
    <lineage>
        <taxon>Eukaryota</taxon>
        <taxon>Cryptophyceae</taxon>
        <taxon>Cryptomonadales</taxon>
        <taxon>Hemiselmidaceae</taxon>
        <taxon>Hemiselmis</taxon>
    </lineage>
</organism>
<dbReference type="InterPro" id="IPR057207">
    <property type="entry name" value="FBXL15_LRR"/>
</dbReference>
<name>A0A7S0W0F7_9CRYP</name>
<dbReference type="AlphaFoldDB" id="A0A7S0W0F7"/>
<evidence type="ECO:0000259" key="1">
    <source>
        <dbReference type="Pfam" id="PF25372"/>
    </source>
</evidence>
<dbReference type="InterPro" id="IPR032675">
    <property type="entry name" value="LRR_dom_sf"/>
</dbReference>
<gene>
    <name evidence="2" type="ORF">HTEP1355_LOCUS16312</name>
</gene>
<reference evidence="2" key="1">
    <citation type="submission" date="2021-01" db="EMBL/GenBank/DDBJ databases">
        <authorList>
            <person name="Corre E."/>
            <person name="Pelletier E."/>
            <person name="Niang G."/>
            <person name="Scheremetjew M."/>
            <person name="Finn R."/>
            <person name="Kale V."/>
            <person name="Holt S."/>
            <person name="Cochrane G."/>
            <person name="Meng A."/>
            <person name="Brown T."/>
            <person name="Cohen L."/>
        </authorList>
    </citation>
    <scope>NUCLEOTIDE SEQUENCE</scope>
    <source>
        <strain evidence="2">CCMP443</strain>
    </source>
</reference>
<sequence>MSYRPHKRIKGTRLQDMCIATISRNLDKVWVGGKGVGLGGREVQLKLELKRKVLEHLRGDPVMLPLPRGFLDEEWAEGGVDLSLCELPEGLLAQVGEEVPGLRSISLRQCSGVDMLKPEGFEALCMGCRRLRCLDMVGVMTMSDRMLHAAHKLCASLRTVRLGGCVCLTPGALAGFVRHAGHNLLELDLSGCPIDDHVVREVAARCGSLESLSVCYCDDVSHMAWCALLRARVGLKVLRMGRVAGVTDPLVLIIAKHQGGTLEELDIAGCGLVTDESVGYLSYRCQKLKKLSLRYCAKVSDTTLERIPTLISGITVLTKFAK</sequence>
<dbReference type="EMBL" id="HBFN01028288">
    <property type="protein sequence ID" value="CAD8802634.1"/>
    <property type="molecule type" value="Transcribed_RNA"/>
</dbReference>
<evidence type="ECO:0000313" key="2">
    <source>
        <dbReference type="EMBL" id="CAD8802634.1"/>
    </source>
</evidence>
<feature type="domain" description="F-box/LRR-repeat protein 15-like leucin rich repeat" evidence="1">
    <location>
        <begin position="98"/>
        <end position="307"/>
    </location>
</feature>
<protein>
    <recommendedName>
        <fullName evidence="1">F-box/LRR-repeat protein 15-like leucin rich repeat domain-containing protein</fullName>
    </recommendedName>
</protein>
<dbReference type="SUPFAM" id="SSF52047">
    <property type="entry name" value="RNI-like"/>
    <property type="match status" value="1"/>
</dbReference>
<accession>A0A7S0W0F7</accession>
<dbReference type="SMART" id="SM00367">
    <property type="entry name" value="LRR_CC"/>
    <property type="match status" value="6"/>
</dbReference>
<dbReference type="PANTHER" id="PTHR13318">
    <property type="entry name" value="PARTNER OF PAIRED, ISOFORM B-RELATED"/>
    <property type="match status" value="1"/>
</dbReference>
<proteinExistence type="predicted"/>
<dbReference type="GO" id="GO:0031146">
    <property type="term" value="P:SCF-dependent proteasomal ubiquitin-dependent protein catabolic process"/>
    <property type="evidence" value="ECO:0007669"/>
    <property type="project" value="TreeGrafter"/>
</dbReference>
<dbReference type="Gene3D" id="3.80.10.10">
    <property type="entry name" value="Ribonuclease Inhibitor"/>
    <property type="match status" value="2"/>
</dbReference>